<gene>
    <name evidence="2" type="ORF">GCU69_10740</name>
</gene>
<feature type="compositionally biased region" description="Basic and acidic residues" evidence="1">
    <location>
        <begin position="17"/>
        <end position="38"/>
    </location>
</feature>
<dbReference type="EMBL" id="WHPN01000251">
    <property type="protein sequence ID" value="KAF4409120.1"/>
    <property type="molecule type" value="Genomic_DNA"/>
</dbReference>
<evidence type="ECO:0000313" key="3">
    <source>
        <dbReference type="Proteomes" id="UP000621266"/>
    </source>
</evidence>
<feature type="region of interest" description="Disordered" evidence="1">
    <location>
        <begin position="1"/>
        <end position="54"/>
    </location>
</feature>
<proteinExistence type="predicted"/>
<comment type="caution">
    <text evidence="2">The sequence shown here is derived from an EMBL/GenBank/DDBJ whole genome shotgun (WGS) entry which is preliminary data.</text>
</comment>
<accession>A0ABQ7FKA6</accession>
<organism evidence="2 3">
    <name type="scientific">Streptomyces lycii</name>
    <dbReference type="NCBI Taxonomy" id="2654337"/>
    <lineage>
        <taxon>Bacteria</taxon>
        <taxon>Bacillati</taxon>
        <taxon>Actinomycetota</taxon>
        <taxon>Actinomycetes</taxon>
        <taxon>Kitasatosporales</taxon>
        <taxon>Streptomycetaceae</taxon>
        <taxon>Streptomyces</taxon>
    </lineage>
</organism>
<keyword evidence="3" id="KW-1185">Reference proteome</keyword>
<feature type="compositionally biased region" description="Polar residues" evidence="1">
    <location>
        <begin position="42"/>
        <end position="54"/>
    </location>
</feature>
<evidence type="ECO:0000313" key="2">
    <source>
        <dbReference type="EMBL" id="KAF4409120.1"/>
    </source>
</evidence>
<feature type="non-terminal residue" evidence="2">
    <location>
        <position position="54"/>
    </location>
</feature>
<reference evidence="2 3" key="1">
    <citation type="submission" date="2019-10" db="EMBL/GenBank/DDBJ databases">
        <title>Streptomyces tenebrisbrunneis sp.nov., an endogenous actinomycete isolated from of Lycium ruthenicum.</title>
        <authorList>
            <person name="Ma L."/>
        </authorList>
    </citation>
    <scope>NUCLEOTIDE SEQUENCE [LARGE SCALE GENOMIC DNA]</scope>
    <source>
        <strain evidence="2 3">TRM 66187</strain>
    </source>
</reference>
<name>A0ABQ7FKA6_9ACTN</name>
<dbReference type="Proteomes" id="UP000621266">
    <property type="component" value="Unassembled WGS sequence"/>
</dbReference>
<protein>
    <submittedName>
        <fullName evidence="2">Uncharacterized protein</fullName>
    </submittedName>
</protein>
<sequence>MGERQRKPRTAAEEVTEEFRRAETEEIDGGRDKEHDAESGDALSTNVGAQQEAG</sequence>
<evidence type="ECO:0000256" key="1">
    <source>
        <dbReference type="SAM" id="MobiDB-lite"/>
    </source>
</evidence>